<reference evidence="2 3" key="1">
    <citation type="submission" date="2020-09" db="EMBL/GenBank/DDBJ databases">
        <title>Eikenella S3660 sp. nov., isolated from a throat swab.</title>
        <authorList>
            <person name="Buhl M."/>
        </authorList>
    </citation>
    <scope>NUCLEOTIDE SEQUENCE [LARGE SCALE GENOMIC DNA]</scope>
    <source>
        <strain evidence="2 3">S3360</strain>
    </source>
</reference>
<name>A0ABS0N841_9NEIS</name>
<evidence type="ECO:0000256" key="1">
    <source>
        <dbReference type="SAM" id="Phobius"/>
    </source>
</evidence>
<keyword evidence="1" id="KW-1133">Transmembrane helix</keyword>
<comment type="caution">
    <text evidence="2">The sequence shown here is derived from an EMBL/GenBank/DDBJ whole genome shotgun (WGS) entry which is preliminary data.</text>
</comment>
<keyword evidence="3" id="KW-1185">Reference proteome</keyword>
<sequence length="83" mass="9334">MQKKFVYLLYEAQGFRPLEHWAANQEHGALSSYPVETVKGDIDTHFSGIRAVKAGAVVYYGAWLVLIAVTTGYHLYVFFHSPA</sequence>
<evidence type="ECO:0000313" key="2">
    <source>
        <dbReference type="EMBL" id="MBH5328470.1"/>
    </source>
</evidence>
<feature type="transmembrane region" description="Helical" evidence="1">
    <location>
        <begin position="57"/>
        <end position="79"/>
    </location>
</feature>
<organism evidence="2 3">
    <name type="scientific">Eikenella glucosivorans</name>
    <dbReference type="NCBI Taxonomy" id="2766967"/>
    <lineage>
        <taxon>Bacteria</taxon>
        <taxon>Pseudomonadati</taxon>
        <taxon>Pseudomonadota</taxon>
        <taxon>Betaproteobacteria</taxon>
        <taxon>Neisseriales</taxon>
        <taxon>Neisseriaceae</taxon>
        <taxon>Eikenella</taxon>
    </lineage>
</organism>
<accession>A0ABS0N841</accession>
<evidence type="ECO:0000313" key="3">
    <source>
        <dbReference type="Proteomes" id="UP000768471"/>
    </source>
</evidence>
<gene>
    <name evidence="2" type="ORF">H9Q10_02125</name>
</gene>
<dbReference type="Proteomes" id="UP000768471">
    <property type="component" value="Unassembled WGS sequence"/>
</dbReference>
<dbReference type="EMBL" id="JACSGR010000002">
    <property type="protein sequence ID" value="MBH5328470.1"/>
    <property type="molecule type" value="Genomic_DNA"/>
</dbReference>
<dbReference type="RefSeq" id="WP_197902399.1">
    <property type="nucleotide sequence ID" value="NZ_JACSGR010000002.1"/>
</dbReference>
<proteinExistence type="predicted"/>
<keyword evidence="1" id="KW-0812">Transmembrane</keyword>
<protein>
    <submittedName>
        <fullName evidence="2">Uncharacterized protein</fullName>
    </submittedName>
</protein>
<keyword evidence="1" id="KW-0472">Membrane</keyword>